<comment type="caution">
    <text evidence="1">The sequence shown here is derived from an EMBL/GenBank/DDBJ whole genome shotgun (WGS) entry which is preliminary data.</text>
</comment>
<evidence type="ECO:0000313" key="1">
    <source>
        <dbReference type="EMBL" id="KAK3718238.1"/>
    </source>
</evidence>
<keyword evidence="2" id="KW-1185">Reference proteome</keyword>
<dbReference type="EMBL" id="JAUTXU010000033">
    <property type="protein sequence ID" value="KAK3718238.1"/>
    <property type="molecule type" value="Genomic_DNA"/>
</dbReference>
<accession>A0ACC3NK77</accession>
<dbReference type="Proteomes" id="UP001281147">
    <property type="component" value="Unassembled WGS sequence"/>
</dbReference>
<sequence>MAASGPKSTRKVIEDYLDASKAAKHKGGKTYGRTAFLDVLKAQIRLQDSLNALSAQAHTEKIDRNEVLILLGDAQKAETAVHKFINNGIGGDPLKTAPSDSSARAAAKVFDIPELAEMVFSMLSVKDLISATWVNDPWCDSIQSSRKLQVKLGHQGDANSFWTSVFSDECAGVDRPNHFLSCYVNKKGHYSSMGPNEVEISAYFTDQYHREYRGRPDRHRRSILICQPPIQQMQVTASCCSREHTKERAVSRGLPPPPAPTVIRSTTGLTLGDILDAEDQIMRDHASCLYAGAHLLDHKTGLVRMDVNFQGVLLLRTDDPALPSAAPEPDYDYVYHSDPDPGLSYEDRAEERMGGFIEAKETALLSNLPIPTLAEYRAANPSNSGTIDRNDRGHLGRPLPNHRW</sequence>
<reference evidence="1" key="1">
    <citation type="submission" date="2023-07" db="EMBL/GenBank/DDBJ databases">
        <title>Black Yeasts Isolated from many extreme environments.</title>
        <authorList>
            <person name="Coleine C."/>
            <person name="Stajich J.E."/>
            <person name="Selbmann L."/>
        </authorList>
    </citation>
    <scope>NUCLEOTIDE SEQUENCE</scope>
    <source>
        <strain evidence="1">CCFEE 5714</strain>
    </source>
</reference>
<protein>
    <submittedName>
        <fullName evidence="1">Uncharacterized protein</fullName>
    </submittedName>
</protein>
<name>A0ACC3NK77_9PEZI</name>
<evidence type="ECO:0000313" key="2">
    <source>
        <dbReference type="Proteomes" id="UP001281147"/>
    </source>
</evidence>
<gene>
    <name evidence="1" type="ORF">LTR37_005353</name>
</gene>
<proteinExistence type="predicted"/>
<organism evidence="1 2">
    <name type="scientific">Vermiconidia calcicola</name>
    <dbReference type="NCBI Taxonomy" id="1690605"/>
    <lineage>
        <taxon>Eukaryota</taxon>
        <taxon>Fungi</taxon>
        <taxon>Dikarya</taxon>
        <taxon>Ascomycota</taxon>
        <taxon>Pezizomycotina</taxon>
        <taxon>Dothideomycetes</taxon>
        <taxon>Dothideomycetidae</taxon>
        <taxon>Mycosphaerellales</taxon>
        <taxon>Extremaceae</taxon>
        <taxon>Vermiconidia</taxon>
    </lineage>
</organism>